<reference evidence="13 14" key="1">
    <citation type="journal article" date="2009" name="Arch. Virol.">
        <title>Complete genome sequence of Nariva virus, a rodent paramyxovirus.</title>
        <authorList>
            <person name="Lambeth L.S."/>
            <person name="Yu M."/>
            <person name="Anderson D.E."/>
            <person name="Crameri G."/>
            <person name="Eaton B.T."/>
            <person name="Wang L.F."/>
        </authorList>
    </citation>
    <scope>NUCLEOTIDE SEQUENCE [LARGE SCALE GENOMIC DNA]</scope>
</reference>
<evidence type="ECO:0000256" key="10">
    <source>
        <dbReference type="ARBA" id="ARBA00023280"/>
    </source>
</evidence>
<keyword evidence="14" id="KW-1185">Reference proteome</keyword>
<evidence type="ECO:0000256" key="3">
    <source>
        <dbReference type="ARBA" id="ARBA00022495"/>
    </source>
</evidence>
<evidence type="ECO:0000256" key="11">
    <source>
        <dbReference type="SAM" id="MobiDB-lite"/>
    </source>
</evidence>
<keyword evidence="6" id="KW-0479">Metal-binding</keyword>
<keyword evidence="9" id="KW-1089">Inhibition of host MDA5 by virus</keyword>
<keyword evidence="8" id="KW-0922">Interferon antiviral system evasion</keyword>
<feature type="compositionally biased region" description="Basic and acidic residues" evidence="11">
    <location>
        <begin position="84"/>
        <end position="93"/>
    </location>
</feature>
<keyword evidence="4" id="KW-0945">Host-virus interaction</keyword>
<evidence type="ECO:0000256" key="4">
    <source>
        <dbReference type="ARBA" id="ARBA00022581"/>
    </source>
</evidence>
<dbReference type="OrthoDB" id="10126at10239"/>
<evidence type="ECO:0000313" key="13">
    <source>
        <dbReference type="EMBL" id="ACL97355.1"/>
    </source>
</evidence>
<evidence type="ECO:0000256" key="7">
    <source>
        <dbReference type="ARBA" id="ARBA00022833"/>
    </source>
</evidence>
<accession>B8XH60</accession>
<sequence length="278" mass="29568">METNGQKVIRDALQVLAVVKETDSPTTENQCGRRLSVQGVTTQTSTTDPETKGESGSEEESGSGWGGEGNSSQEASGSNQLVDNAERYGEGESKGPQGPGGFDGVHDSPVRQDHPDEGIRREPCYVLLGAASGGAYLSESEGEGSPTRGSPVGESGDAKVIAPPNRGSTINDNPSCDDVKESLGFISQPKPRRLTGIDTSTDTGTPIPPPRDYTKRGHRREYSLTWTDCGFLVESWCNPVCARVTPLPRRESCKCGKCPVFCPECVGPGVSQEDIYND</sequence>
<evidence type="ECO:0000256" key="1">
    <source>
        <dbReference type="ARBA" id="ARBA00016223"/>
    </source>
</evidence>
<name>B8XH60_9MONO</name>
<evidence type="ECO:0000256" key="2">
    <source>
        <dbReference type="ARBA" id="ARBA00022482"/>
    </source>
</evidence>
<keyword evidence="3" id="KW-0691">RNA editing</keyword>
<dbReference type="GeneID" id="12977626"/>
<feature type="compositionally biased region" description="Low complexity" evidence="11">
    <location>
        <begin position="36"/>
        <end position="47"/>
    </location>
</feature>
<keyword evidence="7" id="KW-0862">Zinc</keyword>
<dbReference type="RefSeq" id="YP_006347584.1">
    <property type="nucleotide sequence ID" value="NC_017937.1"/>
</dbReference>
<feature type="region of interest" description="Disordered" evidence="11">
    <location>
        <begin position="189"/>
        <end position="216"/>
    </location>
</feature>
<dbReference type="SMR" id="B8XH60"/>
<keyword evidence="5" id="KW-1090">Inhibition of host innate immune response by virus</keyword>
<feature type="compositionally biased region" description="Basic and acidic residues" evidence="11">
    <location>
        <begin position="104"/>
        <end position="120"/>
    </location>
</feature>
<gene>
    <name evidence="13" type="primary">P/V/C</name>
</gene>
<dbReference type="Proteomes" id="UP000124824">
    <property type="component" value="Segment"/>
</dbReference>
<dbReference type="Gene3D" id="4.10.80.340">
    <property type="match status" value="1"/>
</dbReference>
<dbReference type="GO" id="GO:0046872">
    <property type="term" value="F:metal ion binding"/>
    <property type="evidence" value="ECO:0007669"/>
    <property type="project" value="UniProtKB-KW"/>
</dbReference>
<keyword evidence="2" id="KW-1113">Inhibition of host RLR pathway by virus</keyword>
<evidence type="ECO:0000256" key="6">
    <source>
        <dbReference type="ARBA" id="ARBA00022723"/>
    </source>
</evidence>
<evidence type="ECO:0000256" key="8">
    <source>
        <dbReference type="ARBA" id="ARBA00023258"/>
    </source>
</evidence>
<feature type="region of interest" description="Disordered" evidence="11">
    <location>
        <begin position="20"/>
        <end position="120"/>
    </location>
</feature>
<dbReference type="EMBL" id="FJ362497">
    <property type="protein sequence ID" value="ACL97355.1"/>
    <property type="molecule type" value="Viral_cRNA"/>
</dbReference>
<evidence type="ECO:0000256" key="5">
    <source>
        <dbReference type="ARBA" id="ARBA00022632"/>
    </source>
</evidence>
<evidence type="ECO:0000256" key="9">
    <source>
        <dbReference type="ARBA" id="ARBA00023260"/>
    </source>
</evidence>
<dbReference type="InterPro" id="IPR024279">
    <property type="entry name" value="Paramyx_V_Zn-bd"/>
</dbReference>
<organism evidence="13 14">
    <name type="scientific">Nariva virus</name>
    <dbReference type="NCBI Taxonomy" id="590647"/>
    <lineage>
        <taxon>Viruses</taxon>
        <taxon>Riboviria</taxon>
        <taxon>Orthornavirae</taxon>
        <taxon>Negarnaviricota</taxon>
        <taxon>Haploviricotina</taxon>
        <taxon>Monjiviricetes</taxon>
        <taxon>Mononegavirales</taxon>
        <taxon>Paramyxoviridae</taxon>
        <taxon>Orthoparamyxovirinae</taxon>
        <taxon>Narmovirus</taxon>
        <taxon>Narmovirus narivaense</taxon>
    </lineage>
</organism>
<evidence type="ECO:0000259" key="12">
    <source>
        <dbReference type="Pfam" id="PF13008"/>
    </source>
</evidence>
<feature type="region of interest" description="Disordered" evidence="11">
    <location>
        <begin position="136"/>
        <end position="175"/>
    </location>
</feature>
<protein>
    <recommendedName>
        <fullName evidence="1">Non-structural protein V</fullName>
    </recommendedName>
</protein>
<keyword evidence="10" id="KW-0899">Viral immunoevasion</keyword>
<dbReference type="GO" id="GO:0039554">
    <property type="term" value="P:symbiont-mediated suppression of host cytoplasmic pattern recognition receptor signaling pathway via inhibition of MDA-5 activity"/>
    <property type="evidence" value="ECO:0007669"/>
    <property type="project" value="UniProtKB-KW"/>
</dbReference>
<proteinExistence type="predicted"/>
<dbReference type="Pfam" id="PF13008">
    <property type="entry name" value="zf-Paramyx-P"/>
    <property type="match status" value="1"/>
</dbReference>
<feature type="domain" description="Paramyxovirinae protein V zinc-binding" evidence="12">
    <location>
        <begin position="223"/>
        <end position="265"/>
    </location>
</feature>
<evidence type="ECO:0000313" key="14">
    <source>
        <dbReference type="Proteomes" id="UP000124824"/>
    </source>
</evidence>